<dbReference type="Gene3D" id="3.30.750.24">
    <property type="entry name" value="STAS domain"/>
    <property type="match status" value="1"/>
</dbReference>
<dbReference type="NCBIfam" id="TIGR00377">
    <property type="entry name" value="ant_ant_sig"/>
    <property type="match status" value="1"/>
</dbReference>
<proteinExistence type="inferred from homology"/>
<dbReference type="InterPro" id="IPR002645">
    <property type="entry name" value="STAS_dom"/>
</dbReference>
<evidence type="ECO:0000256" key="2">
    <source>
        <dbReference type="RuleBase" id="RU003749"/>
    </source>
</evidence>
<evidence type="ECO:0000256" key="1">
    <source>
        <dbReference type="ARBA" id="ARBA00009013"/>
    </source>
</evidence>
<evidence type="ECO:0000259" key="3">
    <source>
        <dbReference type="PROSITE" id="PS50801"/>
    </source>
</evidence>
<accession>A0A919IYA9</accession>
<dbReference type="GO" id="GO:0043856">
    <property type="term" value="F:anti-sigma factor antagonist activity"/>
    <property type="evidence" value="ECO:0007669"/>
    <property type="project" value="InterPro"/>
</dbReference>
<gene>
    <name evidence="4" type="ORF">Afe05nite_22880</name>
</gene>
<comment type="similarity">
    <text evidence="1 2">Belongs to the anti-sigma-factor antagonist family.</text>
</comment>
<organism evidence="4 5">
    <name type="scientific">Paractinoplanes ferrugineus</name>
    <dbReference type="NCBI Taxonomy" id="113564"/>
    <lineage>
        <taxon>Bacteria</taxon>
        <taxon>Bacillati</taxon>
        <taxon>Actinomycetota</taxon>
        <taxon>Actinomycetes</taxon>
        <taxon>Micromonosporales</taxon>
        <taxon>Micromonosporaceae</taxon>
        <taxon>Paractinoplanes</taxon>
    </lineage>
</organism>
<dbReference type="Pfam" id="PF13466">
    <property type="entry name" value="STAS_2"/>
    <property type="match status" value="1"/>
</dbReference>
<dbReference type="RefSeq" id="WP_203817004.1">
    <property type="nucleotide sequence ID" value="NZ_BAAABP010000071.1"/>
</dbReference>
<evidence type="ECO:0000313" key="4">
    <source>
        <dbReference type="EMBL" id="GIE10448.1"/>
    </source>
</evidence>
<dbReference type="SUPFAM" id="SSF52091">
    <property type="entry name" value="SpoIIaa-like"/>
    <property type="match status" value="1"/>
</dbReference>
<keyword evidence="5" id="KW-1185">Reference proteome</keyword>
<protein>
    <recommendedName>
        <fullName evidence="2">Anti-sigma factor antagonist</fullName>
    </recommendedName>
</protein>
<reference evidence="4" key="1">
    <citation type="submission" date="2021-01" db="EMBL/GenBank/DDBJ databases">
        <title>Whole genome shotgun sequence of Actinoplanes ferrugineus NBRC 15555.</title>
        <authorList>
            <person name="Komaki H."/>
            <person name="Tamura T."/>
        </authorList>
    </citation>
    <scope>NUCLEOTIDE SEQUENCE</scope>
    <source>
        <strain evidence="4">NBRC 15555</strain>
    </source>
</reference>
<dbReference type="CDD" id="cd07043">
    <property type="entry name" value="STAS_anti-anti-sigma_factors"/>
    <property type="match status" value="1"/>
</dbReference>
<feature type="domain" description="STAS" evidence="3">
    <location>
        <begin position="25"/>
        <end position="117"/>
    </location>
</feature>
<dbReference type="PANTHER" id="PTHR33495">
    <property type="entry name" value="ANTI-SIGMA FACTOR ANTAGONIST TM_1081-RELATED-RELATED"/>
    <property type="match status" value="1"/>
</dbReference>
<dbReference type="AlphaFoldDB" id="A0A919IYA9"/>
<dbReference type="InterPro" id="IPR036513">
    <property type="entry name" value="STAS_dom_sf"/>
</dbReference>
<dbReference type="PROSITE" id="PS50801">
    <property type="entry name" value="STAS"/>
    <property type="match status" value="1"/>
</dbReference>
<dbReference type="InterPro" id="IPR058548">
    <property type="entry name" value="MlaB-like_STAS"/>
</dbReference>
<comment type="caution">
    <text evidence="4">The sequence shown here is derived from an EMBL/GenBank/DDBJ whole genome shotgun (WGS) entry which is preliminary data.</text>
</comment>
<dbReference type="InterPro" id="IPR003658">
    <property type="entry name" value="Anti-sigma_ant"/>
</dbReference>
<evidence type="ECO:0000313" key="5">
    <source>
        <dbReference type="Proteomes" id="UP000598174"/>
    </source>
</evidence>
<sequence>MTDERILTVGVEDLSSSTVLLCPAGEIDRDSQTVLHEAATAAFGRGADRLIIDLTEVTFCDSGGLSLFVRLDREAAARGGSLRLAAARPAVRAILDVVNFDRLMSLHETVAEAVQASRAEG</sequence>
<name>A0A919IYA9_9ACTN</name>
<dbReference type="Proteomes" id="UP000598174">
    <property type="component" value="Unassembled WGS sequence"/>
</dbReference>
<dbReference type="EMBL" id="BOMM01000016">
    <property type="protein sequence ID" value="GIE10448.1"/>
    <property type="molecule type" value="Genomic_DNA"/>
</dbReference>
<dbReference type="PANTHER" id="PTHR33495:SF2">
    <property type="entry name" value="ANTI-SIGMA FACTOR ANTAGONIST TM_1081-RELATED"/>
    <property type="match status" value="1"/>
</dbReference>